<organism evidence="3 4">
    <name type="scientific">Lachnoclostridium phytofermentans</name>
    <dbReference type="NCBI Taxonomy" id="66219"/>
    <lineage>
        <taxon>Bacteria</taxon>
        <taxon>Bacillati</taxon>
        <taxon>Bacillota</taxon>
        <taxon>Clostridia</taxon>
        <taxon>Lachnospirales</taxon>
        <taxon>Lachnospiraceae</taxon>
    </lineage>
</organism>
<evidence type="ECO:0000313" key="4">
    <source>
        <dbReference type="Proteomes" id="UP000262969"/>
    </source>
</evidence>
<dbReference type="GO" id="GO:0006508">
    <property type="term" value="P:proteolysis"/>
    <property type="evidence" value="ECO:0007669"/>
    <property type="project" value="InterPro"/>
</dbReference>
<evidence type="ECO:0000313" key="3">
    <source>
        <dbReference type="EMBL" id="HCL02077.1"/>
    </source>
</evidence>
<dbReference type="SUPFAM" id="SSF53474">
    <property type="entry name" value="alpha/beta-Hydrolases"/>
    <property type="match status" value="1"/>
</dbReference>
<dbReference type="EMBL" id="DPVV01000223">
    <property type="protein sequence ID" value="HCL02077.1"/>
    <property type="molecule type" value="Genomic_DNA"/>
</dbReference>
<dbReference type="PANTHER" id="PTHR43358:SF5">
    <property type="entry name" value="EXPORTED PROTEIN"/>
    <property type="match status" value="1"/>
</dbReference>
<proteinExistence type="predicted"/>
<dbReference type="GO" id="GO:0008236">
    <property type="term" value="F:serine-type peptidase activity"/>
    <property type="evidence" value="ECO:0007669"/>
    <property type="project" value="InterPro"/>
</dbReference>
<evidence type="ECO:0000259" key="2">
    <source>
        <dbReference type="Pfam" id="PF00326"/>
    </source>
</evidence>
<keyword evidence="1" id="KW-0812">Transmembrane</keyword>
<dbReference type="InterPro" id="IPR052920">
    <property type="entry name" value="DNA-binding_regulatory"/>
</dbReference>
<dbReference type="Pfam" id="PF00326">
    <property type="entry name" value="Peptidase_S9"/>
    <property type="match status" value="1"/>
</dbReference>
<dbReference type="Gene3D" id="3.40.50.1820">
    <property type="entry name" value="alpha/beta hydrolase"/>
    <property type="match status" value="1"/>
</dbReference>
<accession>A0A3D2X5T7</accession>
<keyword evidence="1" id="KW-0472">Membrane</keyword>
<keyword evidence="3" id="KW-0378">Hydrolase</keyword>
<dbReference type="PANTHER" id="PTHR43358">
    <property type="entry name" value="ALPHA/BETA-HYDROLASE"/>
    <property type="match status" value="1"/>
</dbReference>
<gene>
    <name evidence="3" type="ORF">DHW61_06610</name>
</gene>
<comment type="caution">
    <text evidence="3">The sequence shown here is derived from an EMBL/GenBank/DDBJ whole genome shotgun (WGS) entry which is preliminary data.</text>
</comment>
<dbReference type="Proteomes" id="UP000262969">
    <property type="component" value="Unassembled WGS sequence"/>
</dbReference>
<dbReference type="AlphaFoldDB" id="A0A3D2X5T7"/>
<name>A0A3D2X5T7_9FIRM</name>
<sequence length="324" mass="37240">MTMLGLTIRTALSRKDRLMVIGISIVVLILLLATYQLSNIILKPRVKTPEDIYKREVENGRIVPDLFKSMEKTKIQIPSRYGYTLSAVVLENDVTKRIENNHKVAVLCHGYTYGKLGAIVYAHILMELGFTAIIYDHRNHGESGKKYTTMGYYEKYDLETVIDWCYVNFGKDIRIVTHGESMGAATVLNYLNIKDNVALTIADCGYSDLRTLLRHQMKTIFHIPHVIFMPFAIFCLKLRAGFNIKDVSPIDGVKKSKTPILFIHGDKDTYVPYQMSIKMYKECKAPKKLYLAKGAVHANSVVVDYEQYKRVVRDFIKKFYDNER</sequence>
<keyword evidence="1" id="KW-1133">Transmembrane helix</keyword>
<evidence type="ECO:0000256" key="1">
    <source>
        <dbReference type="SAM" id="Phobius"/>
    </source>
</evidence>
<feature type="domain" description="Peptidase S9 prolyl oligopeptidase catalytic" evidence="2">
    <location>
        <begin position="123"/>
        <end position="292"/>
    </location>
</feature>
<dbReference type="InterPro" id="IPR029058">
    <property type="entry name" value="AB_hydrolase_fold"/>
</dbReference>
<feature type="transmembrane region" description="Helical" evidence="1">
    <location>
        <begin position="18"/>
        <end position="37"/>
    </location>
</feature>
<dbReference type="InterPro" id="IPR001375">
    <property type="entry name" value="Peptidase_S9_cat"/>
</dbReference>
<reference evidence="3 4" key="1">
    <citation type="journal article" date="2018" name="Nat. Biotechnol.">
        <title>A standardized bacterial taxonomy based on genome phylogeny substantially revises the tree of life.</title>
        <authorList>
            <person name="Parks D.H."/>
            <person name="Chuvochina M."/>
            <person name="Waite D.W."/>
            <person name="Rinke C."/>
            <person name="Skarshewski A."/>
            <person name="Chaumeil P.A."/>
            <person name="Hugenholtz P."/>
        </authorList>
    </citation>
    <scope>NUCLEOTIDE SEQUENCE [LARGE SCALE GENOMIC DNA]</scope>
    <source>
        <strain evidence="3">UBA11728</strain>
    </source>
</reference>
<protein>
    <submittedName>
        <fullName evidence="3">Alpha/beta hydrolase</fullName>
    </submittedName>
</protein>